<feature type="compositionally biased region" description="Low complexity" evidence="1">
    <location>
        <begin position="487"/>
        <end position="501"/>
    </location>
</feature>
<feature type="compositionally biased region" description="Polar residues" evidence="1">
    <location>
        <begin position="470"/>
        <end position="486"/>
    </location>
</feature>
<keyword evidence="5" id="KW-1185">Reference proteome</keyword>
<feature type="compositionally biased region" description="Polar residues" evidence="1">
    <location>
        <begin position="160"/>
        <end position="188"/>
    </location>
</feature>
<dbReference type="AlphaFoldDB" id="A0A8K0HH46"/>
<feature type="compositionally biased region" description="Basic and acidic residues" evidence="1">
    <location>
        <begin position="240"/>
        <end position="252"/>
    </location>
</feature>
<dbReference type="InterPro" id="IPR048297">
    <property type="entry name" value="DUF936_dom_pln"/>
</dbReference>
<name>A0A8K0HH46_9ROSA</name>
<dbReference type="Proteomes" id="UP000796880">
    <property type="component" value="Unassembled WGS sequence"/>
</dbReference>
<dbReference type="Pfam" id="PF21647">
    <property type="entry name" value="DUF6857"/>
    <property type="match status" value="1"/>
</dbReference>
<feature type="domain" description="DUF6857" evidence="3">
    <location>
        <begin position="303"/>
        <end position="613"/>
    </location>
</feature>
<accession>A0A8K0HH46</accession>
<evidence type="ECO:0000256" key="1">
    <source>
        <dbReference type="SAM" id="MobiDB-lite"/>
    </source>
</evidence>
<proteinExistence type="predicted"/>
<organism evidence="4 5">
    <name type="scientific">Rhamnella rubrinervis</name>
    <dbReference type="NCBI Taxonomy" id="2594499"/>
    <lineage>
        <taxon>Eukaryota</taxon>
        <taxon>Viridiplantae</taxon>
        <taxon>Streptophyta</taxon>
        <taxon>Embryophyta</taxon>
        <taxon>Tracheophyta</taxon>
        <taxon>Spermatophyta</taxon>
        <taxon>Magnoliopsida</taxon>
        <taxon>eudicotyledons</taxon>
        <taxon>Gunneridae</taxon>
        <taxon>Pentapetalae</taxon>
        <taxon>rosids</taxon>
        <taxon>fabids</taxon>
        <taxon>Rosales</taxon>
        <taxon>Rhamnaceae</taxon>
        <taxon>rhamnoid group</taxon>
        <taxon>Rhamneae</taxon>
        <taxon>Rhamnella</taxon>
    </lineage>
</organism>
<dbReference type="PANTHER" id="PTHR31928:SF7">
    <property type="entry name" value="FACTOR 1-DELTA, PUTATIVE (DUF936)-RELATED"/>
    <property type="match status" value="1"/>
</dbReference>
<evidence type="ECO:0000259" key="3">
    <source>
        <dbReference type="Pfam" id="PF21647"/>
    </source>
</evidence>
<evidence type="ECO:0000313" key="5">
    <source>
        <dbReference type="Proteomes" id="UP000796880"/>
    </source>
</evidence>
<feature type="region of interest" description="Disordered" evidence="1">
    <location>
        <begin position="470"/>
        <end position="518"/>
    </location>
</feature>
<feature type="region of interest" description="Disordered" evidence="1">
    <location>
        <begin position="143"/>
        <end position="200"/>
    </location>
</feature>
<reference evidence="4" key="1">
    <citation type="submission" date="2020-03" db="EMBL/GenBank/DDBJ databases">
        <title>A high-quality chromosome-level genome assembly of a woody plant with both climbing and erect habits, Rhamnella rubrinervis.</title>
        <authorList>
            <person name="Lu Z."/>
            <person name="Yang Y."/>
            <person name="Zhu X."/>
            <person name="Sun Y."/>
        </authorList>
    </citation>
    <scope>NUCLEOTIDE SEQUENCE</scope>
    <source>
        <strain evidence="4">BYM</strain>
        <tissue evidence="4">Leaf</tissue>
    </source>
</reference>
<dbReference type="InterPro" id="IPR010341">
    <property type="entry name" value="DUF936_pln"/>
</dbReference>
<dbReference type="Pfam" id="PF06075">
    <property type="entry name" value="DUF936"/>
    <property type="match status" value="1"/>
</dbReference>
<gene>
    <name evidence="4" type="ORF">FNV43_RR03089</name>
</gene>
<comment type="caution">
    <text evidence="4">The sequence shown here is derived from an EMBL/GenBank/DDBJ whole genome shotgun (WGS) entry which is preliminary data.</text>
</comment>
<dbReference type="PANTHER" id="PTHR31928">
    <property type="entry name" value="EXPRESSED PROTEIN"/>
    <property type="match status" value="1"/>
</dbReference>
<protein>
    <submittedName>
        <fullName evidence="4">Uncharacterized protein</fullName>
    </submittedName>
</protein>
<evidence type="ECO:0000259" key="2">
    <source>
        <dbReference type="Pfam" id="PF06075"/>
    </source>
</evidence>
<evidence type="ECO:0000313" key="4">
    <source>
        <dbReference type="EMBL" id="KAF3452656.1"/>
    </source>
</evidence>
<dbReference type="EMBL" id="VOIH02000002">
    <property type="protein sequence ID" value="KAF3452656.1"/>
    <property type="molecule type" value="Genomic_DNA"/>
</dbReference>
<sequence>MASLTQGVLSKLLNNAANEDVKVTGDHRSALLQVIEILPSAADDDDEPWSSRGFFIKVSDSLHCAYVSVSDHDLDLIYSDKIQLGQFVYVTRLDSASPVPVVRGLKPVPRRRPGPCVGNPIDLVPSDLLQIRGAGKDFTFEKSKSKGGKVVHKGLKRGDSSNGNVKSKGRNSVSSESAAKSRFGSSVKDNGGSPVKKTVNEGLDIRRLSLDSARRAWDYNPTSKNTAQVTTSRFKSKQVTADKKTSREHDSSVKCPSLSNLPLKTKNEIFPTMTTNKTPKKDLKSSLEVTIPNRLIKVPLCFKTWSEQKISWDVMPAAINDLGKQAVHHRNAAFLAAVRSLEEASAVESVIHCMCVLAEVCESSQKASAGELVQKFLELNQSLLSAAMVVSSLLNSRPLDSKPSSYSNEQHWLPDTCKISARKNATSWVKAAVETNLSKFNLFRIEDKCEVRNGEKCHFVVLEKASAELNSENVSPGSKQSPRNHGSSLSDSNSKSIPSSSRQFLSTRRKLSTEREESLKGSKLKEAATLADKLLLVSRQWFLKYLEDSLTMGFGLKRMKGGSETASLLRQLKKVNQWLDDLVTGGIQEDERIEDLRKKLYRFLLEHVDSAVVSSSKFTE</sequence>
<feature type="compositionally biased region" description="Basic residues" evidence="1">
    <location>
        <begin position="145"/>
        <end position="155"/>
    </location>
</feature>
<feature type="region of interest" description="Disordered" evidence="1">
    <location>
        <begin position="219"/>
        <end position="257"/>
    </location>
</feature>
<feature type="compositionally biased region" description="Polar residues" evidence="1">
    <location>
        <begin position="220"/>
        <end position="239"/>
    </location>
</feature>
<dbReference type="OrthoDB" id="1888344at2759"/>
<feature type="domain" description="DUF936" evidence="2">
    <location>
        <begin position="4"/>
        <end position="124"/>
    </location>
</feature>
<dbReference type="InterPro" id="IPR049172">
    <property type="entry name" value="DUF6857_pln"/>
</dbReference>